<sequence length="147" mass="16506">MHLKRLPVFLIRILGVVLGVIILIVACIFIFLSITDGGCVNKVYHSASSPDNVYKIMLFDRDCGATTGYSTHISILKINEALNDGGNVFIADDDHGRAVSHSEYKSLINISVRWVDNSTVQVKYDKNARIFKEKDRVGDIRIEYSKM</sequence>
<dbReference type="PROSITE" id="PS51257">
    <property type="entry name" value="PROKAR_LIPOPROTEIN"/>
    <property type="match status" value="1"/>
</dbReference>
<accession>A0ABR9WM90</accession>
<dbReference type="RefSeq" id="WP_194124920.1">
    <property type="nucleotide sequence ID" value="NZ_JACYGY010000004.1"/>
</dbReference>
<evidence type="ECO:0000313" key="3">
    <source>
        <dbReference type="Proteomes" id="UP000634134"/>
    </source>
</evidence>
<evidence type="ECO:0000256" key="1">
    <source>
        <dbReference type="SAM" id="Phobius"/>
    </source>
</evidence>
<dbReference type="EMBL" id="JACYGY010000004">
    <property type="protein sequence ID" value="MBE9466635.1"/>
    <property type="molecule type" value="Genomic_DNA"/>
</dbReference>
<organism evidence="2 3">
    <name type="scientific">Dyadobacter subterraneus</name>
    <dbReference type="NCBI Taxonomy" id="2773304"/>
    <lineage>
        <taxon>Bacteria</taxon>
        <taxon>Pseudomonadati</taxon>
        <taxon>Bacteroidota</taxon>
        <taxon>Cytophagia</taxon>
        <taxon>Cytophagales</taxon>
        <taxon>Spirosomataceae</taxon>
        <taxon>Dyadobacter</taxon>
    </lineage>
</organism>
<dbReference type="Proteomes" id="UP000634134">
    <property type="component" value="Unassembled WGS sequence"/>
</dbReference>
<reference evidence="3" key="1">
    <citation type="submission" date="2023-07" db="EMBL/GenBank/DDBJ databases">
        <title>Dyadobacter sp. nov 'subterranea' isolated from contaminted grondwater.</title>
        <authorList>
            <person name="Szabo I."/>
            <person name="Al-Omari J."/>
            <person name="Szerdahelyi S.G."/>
            <person name="Rado J."/>
        </authorList>
    </citation>
    <scope>NUCLEOTIDE SEQUENCE [LARGE SCALE GENOMIC DNA]</scope>
    <source>
        <strain evidence="3">UP-52</strain>
    </source>
</reference>
<keyword evidence="1" id="KW-0812">Transmembrane</keyword>
<keyword evidence="1" id="KW-1133">Transmembrane helix</keyword>
<keyword evidence="3" id="KW-1185">Reference proteome</keyword>
<proteinExistence type="predicted"/>
<protein>
    <submittedName>
        <fullName evidence="2">Uncharacterized protein</fullName>
    </submittedName>
</protein>
<gene>
    <name evidence="2" type="ORF">IEE83_32620</name>
</gene>
<feature type="transmembrane region" description="Helical" evidence="1">
    <location>
        <begin position="9"/>
        <end position="32"/>
    </location>
</feature>
<name>A0ABR9WM90_9BACT</name>
<evidence type="ECO:0000313" key="2">
    <source>
        <dbReference type="EMBL" id="MBE9466635.1"/>
    </source>
</evidence>
<comment type="caution">
    <text evidence="2">The sequence shown here is derived from an EMBL/GenBank/DDBJ whole genome shotgun (WGS) entry which is preliminary data.</text>
</comment>
<keyword evidence="1" id="KW-0472">Membrane</keyword>